<comment type="cofactor">
    <cofactor evidence="1 8">
        <name>heme</name>
        <dbReference type="ChEBI" id="CHEBI:30413"/>
    </cofactor>
</comment>
<dbReference type="PRINTS" id="PR00463">
    <property type="entry name" value="EP450I"/>
</dbReference>
<dbReference type="InterPro" id="IPR036396">
    <property type="entry name" value="Cyt_P450_sf"/>
</dbReference>
<keyword evidence="3 8" id="KW-0349">Heme</keyword>
<keyword evidence="11" id="KW-1185">Reference proteome</keyword>
<evidence type="ECO:0000313" key="10">
    <source>
        <dbReference type="EMBL" id="KAK6953295.1"/>
    </source>
</evidence>
<keyword evidence="9" id="KW-0812">Transmembrane</keyword>
<keyword evidence="5" id="KW-0560">Oxidoreductase</keyword>
<dbReference type="EMBL" id="JBANMG010000005">
    <property type="protein sequence ID" value="KAK6953295.1"/>
    <property type="molecule type" value="Genomic_DNA"/>
</dbReference>
<gene>
    <name evidence="10" type="ORF">Daesc_005596</name>
</gene>
<feature type="binding site" description="axial binding residue" evidence="8">
    <location>
        <position position="513"/>
    </location>
    <ligand>
        <name>heme</name>
        <dbReference type="ChEBI" id="CHEBI:30413"/>
    </ligand>
    <ligandPart>
        <name>Fe</name>
        <dbReference type="ChEBI" id="CHEBI:18248"/>
    </ligandPart>
</feature>
<proteinExistence type="predicted"/>
<evidence type="ECO:0008006" key="12">
    <source>
        <dbReference type="Google" id="ProtNLM"/>
    </source>
</evidence>
<dbReference type="GO" id="GO:0005506">
    <property type="term" value="F:iron ion binding"/>
    <property type="evidence" value="ECO:0007669"/>
    <property type="project" value="InterPro"/>
</dbReference>
<dbReference type="GO" id="GO:0016705">
    <property type="term" value="F:oxidoreductase activity, acting on paired donors, with incorporation or reduction of molecular oxygen"/>
    <property type="evidence" value="ECO:0007669"/>
    <property type="project" value="InterPro"/>
</dbReference>
<dbReference type="Pfam" id="PF00067">
    <property type="entry name" value="p450"/>
    <property type="match status" value="1"/>
</dbReference>
<evidence type="ECO:0000256" key="4">
    <source>
        <dbReference type="ARBA" id="ARBA00022723"/>
    </source>
</evidence>
<evidence type="ECO:0000256" key="3">
    <source>
        <dbReference type="ARBA" id="ARBA00022617"/>
    </source>
</evidence>
<dbReference type="PANTHER" id="PTHR24305">
    <property type="entry name" value="CYTOCHROME P450"/>
    <property type="match status" value="1"/>
</dbReference>
<keyword evidence="7" id="KW-0503">Monooxygenase</keyword>
<organism evidence="10 11">
    <name type="scientific">Daldinia eschscholtzii</name>
    <dbReference type="NCBI Taxonomy" id="292717"/>
    <lineage>
        <taxon>Eukaryota</taxon>
        <taxon>Fungi</taxon>
        <taxon>Dikarya</taxon>
        <taxon>Ascomycota</taxon>
        <taxon>Pezizomycotina</taxon>
        <taxon>Sordariomycetes</taxon>
        <taxon>Xylariomycetidae</taxon>
        <taxon>Xylariales</taxon>
        <taxon>Hypoxylaceae</taxon>
        <taxon>Daldinia</taxon>
    </lineage>
</organism>
<dbReference type="InterPro" id="IPR002401">
    <property type="entry name" value="Cyt_P450_E_grp-I"/>
</dbReference>
<name>A0AAX6MKX8_9PEZI</name>
<protein>
    <recommendedName>
        <fullName evidence="12">Cytochrome P450</fullName>
    </recommendedName>
</protein>
<evidence type="ECO:0000256" key="9">
    <source>
        <dbReference type="SAM" id="Phobius"/>
    </source>
</evidence>
<evidence type="ECO:0000256" key="7">
    <source>
        <dbReference type="ARBA" id="ARBA00023033"/>
    </source>
</evidence>
<evidence type="ECO:0000256" key="6">
    <source>
        <dbReference type="ARBA" id="ARBA00023004"/>
    </source>
</evidence>
<keyword evidence="4 8" id="KW-0479">Metal-binding</keyword>
<evidence type="ECO:0000256" key="1">
    <source>
        <dbReference type="ARBA" id="ARBA00001971"/>
    </source>
</evidence>
<evidence type="ECO:0000256" key="2">
    <source>
        <dbReference type="ARBA" id="ARBA00005179"/>
    </source>
</evidence>
<accession>A0AAX6MKX8</accession>
<dbReference type="SUPFAM" id="SSF48264">
    <property type="entry name" value="Cytochrome P450"/>
    <property type="match status" value="1"/>
</dbReference>
<dbReference type="Proteomes" id="UP001369815">
    <property type="component" value="Unassembled WGS sequence"/>
</dbReference>
<dbReference type="GO" id="GO:0020037">
    <property type="term" value="F:heme binding"/>
    <property type="evidence" value="ECO:0007669"/>
    <property type="project" value="InterPro"/>
</dbReference>
<dbReference type="GO" id="GO:0004497">
    <property type="term" value="F:monooxygenase activity"/>
    <property type="evidence" value="ECO:0007669"/>
    <property type="project" value="UniProtKB-KW"/>
</dbReference>
<dbReference type="Gene3D" id="1.10.630.10">
    <property type="entry name" value="Cytochrome P450"/>
    <property type="match status" value="1"/>
</dbReference>
<dbReference type="PRINTS" id="PR00385">
    <property type="entry name" value="P450"/>
</dbReference>
<evidence type="ECO:0000256" key="5">
    <source>
        <dbReference type="ARBA" id="ARBA00023002"/>
    </source>
</evidence>
<keyword evidence="6 8" id="KW-0408">Iron</keyword>
<dbReference type="InterPro" id="IPR050121">
    <property type="entry name" value="Cytochrome_P450_monoxygenase"/>
</dbReference>
<sequence length="588" mass="66145">MEAECSSHFGQTLQASWVSAHLQRNSMDFLRQLLNAFGGFLLAVVATRAVAFMSELWRCRSLMKKLKDLGKPMPEYSTFFGHLLTAKTAADELPPGAHSTYILDRIGRKLDGGNGPPALYFDSFPVSVPMVLVRDPYIANQATSHPSVSAEKPAASLREWFAPISGKGGVNLFTQNGQEWKHDHNLFLPFFNNSNLDAAMPVVVEQLLIFRGLLRKEAGKGDLFHLEPLALSLMNDIIGLVVFNAELGNQTSGSHPLSKTMLRQLGLKFNANNVMDNIGQLNPLRKLSIWNNSRILNQHIRTQITKRVNAFRDAKARHEQSAFNSILDQALETYYSQSGRKLSDPLDKEFMDSLCAQLRMFFFAGYDSTASTMVTCCYLIWKHPEVLAKLRAEHDEVFGRNIAACPDIINENPSILNSLPYTLAVIKEALRLFPPANGIRMGCKDLVLKGRDGTEYPTEGCAVQMSHFSIHRNPQCWRRPLEFLPERFLVGPDHELYPEKGAWRTFEYGIRNCTGQAFVLKEVKAFLAIICREFDFQQCYDEVYADEKLDLATVDNEIAYLVEHGSAHLRGGFPCRVSLSGYVPEEAR</sequence>
<dbReference type="InterPro" id="IPR001128">
    <property type="entry name" value="Cyt_P450"/>
</dbReference>
<dbReference type="PANTHER" id="PTHR24305:SF107">
    <property type="entry name" value="P450, PUTATIVE (EUROFUNG)-RELATED"/>
    <property type="match status" value="1"/>
</dbReference>
<comment type="caution">
    <text evidence="10">The sequence shown here is derived from an EMBL/GenBank/DDBJ whole genome shotgun (WGS) entry which is preliminary data.</text>
</comment>
<reference evidence="10 11" key="1">
    <citation type="journal article" date="2024" name="Front Chem Biol">
        <title>Unveiling the potential of Daldinia eschscholtzii MFLUCC 19-0629 through bioactivity and bioinformatics studies for enhanced sustainable agriculture production.</title>
        <authorList>
            <person name="Brooks S."/>
            <person name="Weaver J.A."/>
            <person name="Klomchit A."/>
            <person name="Alharthi S.A."/>
            <person name="Onlamun T."/>
            <person name="Nurani R."/>
            <person name="Vong T.K."/>
            <person name="Alberti F."/>
            <person name="Greco C."/>
        </authorList>
    </citation>
    <scope>NUCLEOTIDE SEQUENCE [LARGE SCALE GENOMIC DNA]</scope>
    <source>
        <strain evidence="10">MFLUCC 19-0629</strain>
    </source>
</reference>
<comment type="pathway">
    <text evidence="2">Secondary metabolite biosynthesis.</text>
</comment>
<feature type="transmembrane region" description="Helical" evidence="9">
    <location>
        <begin position="36"/>
        <end position="57"/>
    </location>
</feature>
<dbReference type="AlphaFoldDB" id="A0AAX6MKX8"/>
<evidence type="ECO:0000256" key="8">
    <source>
        <dbReference type="PIRSR" id="PIRSR602401-1"/>
    </source>
</evidence>
<evidence type="ECO:0000313" key="11">
    <source>
        <dbReference type="Proteomes" id="UP001369815"/>
    </source>
</evidence>
<keyword evidence="9" id="KW-0472">Membrane</keyword>
<keyword evidence="9" id="KW-1133">Transmembrane helix</keyword>